<evidence type="ECO:0000313" key="4">
    <source>
        <dbReference type="Proteomes" id="UP000000803"/>
    </source>
</evidence>
<reference evidence="2 4" key="5">
    <citation type="journal article" date="2002" name="Genome Biol.">
        <title>Heterochromatic sequences in a Drosophila whole-genome shotgun assembly.</title>
        <authorList>
            <person name="Hoskins R.A."/>
            <person name="Smith C.D."/>
            <person name="Carlson J.W."/>
            <person name="Carvalho A.B."/>
            <person name="Halpern A."/>
            <person name="Kaminker J.S."/>
            <person name="Kennedy C."/>
            <person name="Mungall C.J."/>
            <person name="Sullivan B.A."/>
            <person name="Sutton G.G."/>
            <person name="Yasuhara J.C."/>
            <person name="Wakimoto B.T."/>
            <person name="Myers E.W."/>
            <person name="Celniker S.E."/>
            <person name="Rubin G.M."/>
            <person name="Karpen G.H."/>
        </authorList>
    </citation>
    <scope>NUCLEOTIDE SEQUENCE [LARGE SCALE GENOMIC DNA]</scope>
    <source>
        <strain evidence="4">Berkeley</strain>
    </source>
</reference>
<dbReference type="DNASU" id="318627"/>
<dbReference type="OMA" id="IFCPDEN"/>
<evidence type="ECO:0000313" key="3">
    <source>
        <dbReference type="FlyBase" id="FBgn0051206"/>
    </source>
</evidence>
<dbReference type="GeneID" id="318627"/>
<accession>A0A0B4KGI4</accession>
<reference evidence="2 4" key="8">
    <citation type="journal article" date="2007" name="Science">
        <title>Sequence finishing and mapping of Drosophila melanogaster heterochromatin.</title>
        <authorList>
            <person name="Hoskins R.A."/>
            <person name="Carlson J.W."/>
            <person name="Kennedy C."/>
            <person name="Acevedo D."/>
            <person name="Evans-Holm M."/>
            <person name="Frise E."/>
            <person name="Wan K.H."/>
            <person name="Park S."/>
            <person name="Mendez-Lago M."/>
            <person name="Rossi F."/>
            <person name="Villasante A."/>
            <person name="Dimitri P."/>
            <person name="Karpen G.H."/>
            <person name="Celniker S.E."/>
        </authorList>
    </citation>
    <scope>NUCLEOTIDE SEQUENCE [LARGE SCALE GENOMIC DNA]</scope>
    <source>
        <strain evidence="4">Berkeley</strain>
    </source>
</reference>
<reference evidence="2 4" key="2">
    <citation type="journal article" date="2002" name="Genome Biol.">
        <title>Finishing a whole-genome shotgun: release 3 of the Drosophila melanogaster euchromatic genome sequence.</title>
        <authorList>
            <person name="Celniker S.E."/>
            <person name="Wheeler D.A."/>
            <person name="Kronmiller B."/>
            <person name="Carlson J.W."/>
            <person name="Halpern A."/>
            <person name="Patel S."/>
            <person name="Adams M."/>
            <person name="Champe M."/>
            <person name="Dugan S.P."/>
            <person name="Frise E."/>
            <person name="Hodgson A."/>
            <person name="George R.A."/>
            <person name="Hoskins R.A."/>
            <person name="Laverty T."/>
            <person name="Muzny D.M."/>
            <person name="Nelson C.R."/>
            <person name="Pacleb J.M."/>
            <person name="Park S."/>
            <person name="Pfeiffer B.D."/>
            <person name="Richards S."/>
            <person name="Sodergren E.J."/>
            <person name="Svirskas R."/>
            <person name="Tabor P.E."/>
            <person name="Wan K."/>
            <person name="Stapleton M."/>
            <person name="Sutton G.G."/>
            <person name="Venter C."/>
            <person name="Weinstock G."/>
            <person name="Scherer S.E."/>
            <person name="Myers E.W."/>
            <person name="Gibbs R.A."/>
            <person name="Rubin G.M."/>
        </authorList>
    </citation>
    <scope>NUCLEOTIDE SEQUENCE [LARGE SCALE GENOMIC DNA]</scope>
    <source>
        <strain evidence="4">Berkeley</strain>
    </source>
</reference>
<sequence>MEYSGVRLPGIFCPDESIEQFARLYGSDNFSKMMIIATTSSPPRTMQATTHSPPGMMGGNPSRFQGNASTAHDRNLKVNHRYAHQHSNNLSSNVQAPSNPHPVIMGPSRFHGNLPPIQDTYLKSSPRDQGFHAYGAVHRGCGDHYSYSANLQNSKPEYPTRPDQSGTQNPGQMYCNTQHYQNLNFYHPPPPGPRFPWL</sequence>
<dbReference type="VEuPathDB" id="VectorBase:FBgn0051206"/>
<dbReference type="KEGG" id="dme:Dmel_CG31206"/>
<evidence type="ECO:0000313" key="2">
    <source>
        <dbReference type="EMBL" id="AGB96133.1"/>
    </source>
</evidence>
<dbReference type="BioGRID-ORCS" id="318627">
    <property type="hits" value="0 hits in 1 CRISPR screen"/>
</dbReference>
<reference evidence="2 4" key="6">
    <citation type="journal article" date="2005" name="PLoS Comput. Biol.">
        <title>Combined evidence annotation of transposable elements in genome sequences.</title>
        <authorList>
            <person name="Quesneville H."/>
            <person name="Bergman C.M."/>
            <person name="Andrieu O."/>
            <person name="Autard D."/>
            <person name="Nouaud D."/>
            <person name="Ashburner M."/>
            <person name="Anxolabehere D."/>
        </authorList>
    </citation>
    <scope>NUCLEOTIDE SEQUENCE [LARGE SCALE GENOMIC DNA]</scope>
    <source>
        <strain evidence="4">Berkeley</strain>
    </source>
</reference>
<evidence type="ECO:0000256" key="1">
    <source>
        <dbReference type="SAM" id="MobiDB-lite"/>
    </source>
</evidence>
<dbReference type="Bgee" id="FBgn0051206">
    <property type="expression patterns" value="Expressed in early-mid elongation-stage spermatid (Drosophila) in testis and 23 other cell types or tissues"/>
</dbReference>
<protein>
    <submittedName>
        <fullName evidence="2">Uncharacterized protein, isoform B</fullName>
    </submittedName>
</protein>
<reference evidence="2 4" key="9">
    <citation type="journal article" date="2015" name="G3 (Bethesda)">
        <title>Gene Model Annotations for Drosophila melanogaster: Impact of High-Throughput Data.</title>
        <authorList>
            <consortium name="FlyBase Consortium"/>
            <person name="Matthews B.B."/>
            <person name="Dos Santos G."/>
            <person name="Crosby M.A."/>
            <person name="Emmert D.B."/>
            <person name="St Pierre S.E."/>
            <person name="Gramates L.S."/>
            <person name="Zhou P."/>
            <person name="Schroeder A.J."/>
            <person name="Falls K."/>
            <person name="Strelets V."/>
            <person name="Russo S.M."/>
            <person name="Gelbart W.M."/>
            <person name="null"/>
        </authorList>
    </citation>
    <scope>NUCLEOTIDE SEQUENCE [LARGE SCALE GENOMIC DNA]</scope>
    <source>
        <strain evidence="4">Berkeley</strain>
    </source>
</reference>
<feature type="compositionally biased region" description="Polar residues" evidence="1">
    <location>
        <begin position="162"/>
        <end position="175"/>
    </location>
</feature>
<organism evidence="2 4">
    <name type="scientific">Drosophila melanogaster</name>
    <name type="common">Fruit fly</name>
    <dbReference type="NCBI Taxonomy" id="7227"/>
    <lineage>
        <taxon>Eukaryota</taxon>
        <taxon>Metazoa</taxon>
        <taxon>Ecdysozoa</taxon>
        <taxon>Arthropoda</taxon>
        <taxon>Hexapoda</taxon>
        <taxon>Insecta</taxon>
        <taxon>Pterygota</taxon>
        <taxon>Neoptera</taxon>
        <taxon>Endopterygota</taxon>
        <taxon>Diptera</taxon>
        <taxon>Brachycera</taxon>
        <taxon>Muscomorpha</taxon>
        <taxon>Ephydroidea</taxon>
        <taxon>Drosophilidae</taxon>
        <taxon>Drosophila</taxon>
        <taxon>Sophophora</taxon>
    </lineage>
</organism>
<dbReference type="STRING" id="7227.FBpp0306624"/>
<name>A0A0B4KGI4_DROME</name>
<dbReference type="EMBL" id="AE014297">
    <property type="protein sequence ID" value="AGB96133.1"/>
    <property type="molecule type" value="Genomic_DNA"/>
</dbReference>
<reference evidence="2 4" key="10">
    <citation type="journal article" date="2015" name="G3 (Bethesda)">
        <title>Gene Model Annotations for Drosophila melanogaster: The Rule-Benders.</title>
        <authorList>
            <consortium name="FlyBase Consortium"/>
            <person name="Crosby M.A."/>
            <person name="Gramates L.S."/>
            <person name="Dos Santos G."/>
            <person name="Matthews B.B."/>
            <person name="St Pierre S.E."/>
            <person name="Zhou P."/>
            <person name="Schroeder A.J."/>
            <person name="Falls K."/>
            <person name="Emmert D.B."/>
            <person name="Russo S.M."/>
            <person name="Gelbart W.M."/>
            <person name="null"/>
        </authorList>
    </citation>
    <scope>NUCLEOTIDE SEQUENCE [LARGE SCALE GENOMIC DNA]</scope>
    <source>
        <strain evidence="4">Berkeley</strain>
    </source>
</reference>
<proteinExistence type="predicted"/>
<dbReference type="InParanoid" id="A0A0B4KGI4"/>
<dbReference type="AGR" id="FB:FBgn0051206"/>
<reference evidence="2 4" key="11">
    <citation type="journal article" date="2015" name="Genome Res.">
        <title>The Release 6 reference sequence of the Drosophila melanogaster genome.</title>
        <authorList>
            <person name="Hoskins R.A."/>
            <person name="Carlson J.W."/>
            <person name="Wan K.H."/>
            <person name="Park S."/>
            <person name="Mendez I."/>
            <person name="Galle S.E."/>
            <person name="Booth B.W."/>
            <person name="Pfeiffer B.D."/>
            <person name="George R.A."/>
            <person name="Svirskas R."/>
            <person name="Krzywinski M."/>
            <person name="Schein J."/>
            <person name="Accardo M.C."/>
            <person name="Damia E."/>
            <person name="Messina G."/>
            <person name="Mendez-Lago M."/>
            <person name="de Pablos B."/>
            <person name="Demakova O.V."/>
            <person name="Andreyeva E.N."/>
            <person name="Boldyreva L.V."/>
            <person name="Marra M."/>
            <person name="Carvalho A.B."/>
            <person name="Dimitri P."/>
            <person name="Villasante A."/>
            <person name="Zhimulev I.F."/>
            <person name="Rubin G.M."/>
            <person name="Karpen G.H."/>
            <person name="Celniker S.E."/>
        </authorList>
    </citation>
    <scope>NUCLEOTIDE SEQUENCE [LARGE SCALE GENOMIC DNA]</scope>
    <source>
        <strain evidence="4">Berkeley</strain>
    </source>
</reference>
<dbReference type="FlyBase" id="FBgn0051206">
    <property type="gene designation" value="CG31206"/>
</dbReference>
<dbReference type="Proteomes" id="UP000000803">
    <property type="component" value="Chromosome 3R"/>
</dbReference>
<gene>
    <name evidence="2" type="primary">Dmel\CG31206</name>
    <name evidence="2" type="synonym">NEST:bs16c12</name>
    <name evidence="2 3" type="ORF">CG31206</name>
    <name evidence="2" type="ORF">Dmel_CG31206</name>
</gene>
<reference evidence="2 4" key="7">
    <citation type="journal article" date="2007" name="Science">
        <title>The Release 5.1 annotation of Drosophila melanogaster heterochromatin.</title>
        <authorList>
            <person name="Smith C.D."/>
            <person name="Shu S."/>
            <person name="Mungall C.J."/>
            <person name="Karpen G.H."/>
        </authorList>
    </citation>
    <scope>NUCLEOTIDE SEQUENCE [LARGE SCALE GENOMIC DNA]</scope>
    <source>
        <strain evidence="4">Berkeley</strain>
    </source>
</reference>
<dbReference type="OrthoDB" id="7850722at2759"/>
<dbReference type="RefSeq" id="NP_001262753.1">
    <property type="nucleotide sequence ID" value="NM_001275824.1"/>
</dbReference>
<dbReference type="AlphaFoldDB" id="A0A0B4KGI4"/>
<reference evidence="2 4" key="3">
    <citation type="journal article" date="2002" name="Genome Biol.">
        <title>Annotation of the Drosophila melanogaster euchromatic genome: a systematic review.</title>
        <authorList>
            <person name="Misra S."/>
            <person name="Crosby M.A."/>
            <person name="Mungall C.J."/>
            <person name="Matthews B.B."/>
            <person name="Campbell K.S."/>
            <person name="Hradecky P."/>
            <person name="Huang Y."/>
            <person name="Kaminker J.S."/>
            <person name="Millburn G.H."/>
            <person name="Prochnik S.E."/>
            <person name="Smith C.D."/>
            <person name="Tupy J.L."/>
            <person name="Whitfied E.J."/>
            <person name="Bayraktaroglu L."/>
            <person name="Berman B.P."/>
            <person name="Bettencourt B.R."/>
            <person name="Celniker S.E."/>
            <person name="de Grey A.D."/>
            <person name="Drysdale R.A."/>
            <person name="Harris N.L."/>
            <person name="Richter J."/>
            <person name="Russo S."/>
            <person name="Schroeder A.J."/>
            <person name="Shu S.Q."/>
            <person name="Stapleton M."/>
            <person name="Yamada C."/>
            <person name="Ashburner M."/>
            <person name="Gelbart W.M."/>
            <person name="Rubin G.M."/>
            <person name="Lewis S.E."/>
        </authorList>
    </citation>
    <scope>GENOME REANNOTATION</scope>
    <source>
        <strain evidence="4">Berkeley</strain>
    </source>
</reference>
<dbReference type="ExpressionAtlas" id="A0A0B4KGI4">
    <property type="expression patterns" value="baseline and differential"/>
</dbReference>
<feature type="region of interest" description="Disordered" evidence="1">
    <location>
        <begin position="148"/>
        <end position="175"/>
    </location>
</feature>
<keyword evidence="4" id="KW-1185">Reference proteome</keyword>
<reference evidence="2 4" key="1">
    <citation type="journal article" date="2000" name="Science">
        <title>The genome sequence of Drosophila melanogaster.</title>
        <authorList>
            <person name="Adams M.D."/>
            <person name="Celniker S.E."/>
            <person name="Holt R.A."/>
            <person name="Evans C.A."/>
            <person name="Gocayne J.D."/>
            <person name="Amanatides P.G."/>
            <person name="Scherer S.E."/>
            <person name="Li P.W."/>
            <person name="Hoskins R.A."/>
            <person name="Galle R.F."/>
            <person name="George R.A."/>
            <person name="Lewis S.E."/>
            <person name="Richards S."/>
            <person name="Ashburner M."/>
            <person name="Henderson S.N."/>
            <person name="Sutton G.G."/>
            <person name="Wortman J.R."/>
            <person name="Yandell M.D."/>
            <person name="Zhang Q."/>
            <person name="Chen L.X."/>
            <person name="Brandon R.C."/>
            <person name="Rogers Y.H."/>
            <person name="Blazej R.G."/>
            <person name="Champe M."/>
            <person name="Pfeiffer B.D."/>
            <person name="Wan K.H."/>
            <person name="Doyle C."/>
            <person name="Baxter E.G."/>
            <person name="Helt G."/>
            <person name="Nelson C.R."/>
            <person name="Gabor G.L."/>
            <person name="Abril J.F."/>
            <person name="Agbayani A."/>
            <person name="An H.J."/>
            <person name="Andrews-Pfannkoch C."/>
            <person name="Baldwin D."/>
            <person name="Ballew R.M."/>
            <person name="Basu A."/>
            <person name="Baxendale J."/>
            <person name="Bayraktaroglu L."/>
            <person name="Beasley E.M."/>
            <person name="Beeson K.Y."/>
            <person name="Benos P.V."/>
            <person name="Berman B.P."/>
            <person name="Bhandari D."/>
            <person name="Bolshakov S."/>
            <person name="Borkova D."/>
            <person name="Botchan M.R."/>
            <person name="Bouck J."/>
            <person name="Brokstein P."/>
            <person name="Brottier P."/>
            <person name="Burtis K.C."/>
            <person name="Busam D.A."/>
            <person name="Butler H."/>
            <person name="Cadieu E."/>
            <person name="Center A."/>
            <person name="Chandra I."/>
            <person name="Cherry J.M."/>
            <person name="Cawley S."/>
            <person name="Dahlke C."/>
            <person name="Davenport L.B."/>
            <person name="Davies P."/>
            <person name="de Pablos B."/>
            <person name="Delcher A."/>
            <person name="Deng Z."/>
            <person name="Mays A.D."/>
            <person name="Dew I."/>
            <person name="Dietz S.M."/>
            <person name="Dodson K."/>
            <person name="Doup L.E."/>
            <person name="Downes M."/>
            <person name="Dugan-Rocha S."/>
            <person name="Dunkov B.C."/>
            <person name="Dunn P."/>
            <person name="Durbin K.J."/>
            <person name="Evangelista C.C."/>
            <person name="Ferraz C."/>
            <person name="Ferriera S."/>
            <person name="Fleischmann W."/>
            <person name="Fosler C."/>
            <person name="Gabrielian A.E."/>
            <person name="Garg N.S."/>
            <person name="Gelbart W.M."/>
            <person name="Glasser K."/>
            <person name="Glodek A."/>
            <person name="Gong F."/>
            <person name="Gorrell J.H."/>
            <person name="Gu Z."/>
            <person name="Guan P."/>
            <person name="Harris M."/>
            <person name="Harris N.L."/>
            <person name="Harvey D."/>
            <person name="Heiman T.J."/>
            <person name="Hernandez J.R."/>
            <person name="Houck J."/>
            <person name="Hostin D."/>
            <person name="Houston K.A."/>
            <person name="Howland T.J."/>
            <person name="Wei M.H."/>
            <person name="Ibegwam C."/>
            <person name="Jalali M."/>
            <person name="Kalush F."/>
            <person name="Karpen G.H."/>
            <person name="Ke Z."/>
            <person name="Kennison J.A."/>
            <person name="Ketchum K.A."/>
            <person name="Kimmel B.E."/>
            <person name="Kodira C.D."/>
            <person name="Kraft C."/>
            <person name="Kravitz S."/>
            <person name="Kulp D."/>
            <person name="Lai Z."/>
            <person name="Lasko P."/>
            <person name="Lei Y."/>
            <person name="Levitsky A.A."/>
            <person name="Li J."/>
            <person name="Li Z."/>
            <person name="Liang Y."/>
            <person name="Lin X."/>
            <person name="Liu X."/>
            <person name="Mattei B."/>
            <person name="McIntosh T.C."/>
            <person name="McLeod M.P."/>
            <person name="McPherson D."/>
            <person name="Merkulov G."/>
            <person name="Milshina N.V."/>
            <person name="Mobarry C."/>
            <person name="Morris J."/>
            <person name="Moshrefi A."/>
            <person name="Mount S.M."/>
            <person name="Moy M."/>
            <person name="Murphy B."/>
            <person name="Murphy L."/>
            <person name="Muzny D.M."/>
            <person name="Nelson D.L."/>
            <person name="Nelson D.R."/>
            <person name="Nelson K.A."/>
            <person name="Nixon K."/>
            <person name="Nusskern D.R."/>
            <person name="Pacleb J.M."/>
            <person name="Palazzolo M."/>
            <person name="Pittman G.S."/>
            <person name="Pan S."/>
            <person name="Pollard J."/>
            <person name="Puri V."/>
            <person name="Reese M.G."/>
            <person name="Reinert K."/>
            <person name="Remington K."/>
            <person name="Saunders R.D."/>
            <person name="Scheeler F."/>
            <person name="Shen H."/>
            <person name="Shue B.C."/>
            <person name="Siden-Kiamos I."/>
            <person name="Simpson M."/>
            <person name="Skupski M.P."/>
            <person name="Smith T."/>
            <person name="Spier E."/>
            <person name="Spradling A.C."/>
            <person name="Stapleton M."/>
            <person name="Strong R."/>
            <person name="Sun E."/>
            <person name="Svirskas R."/>
            <person name="Tector C."/>
            <person name="Turner R."/>
            <person name="Venter E."/>
            <person name="Wang A.H."/>
            <person name="Wang X."/>
            <person name="Wang Z.Y."/>
            <person name="Wassarman D.A."/>
            <person name="Weinstock G.M."/>
            <person name="Weissenbach J."/>
            <person name="Williams S.M."/>
            <person name="WoodageT"/>
            <person name="Worley K.C."/>
            <person name="Wu D."/>
            <person name="Yang S."/>
            <person name="Yao Q.A."/>
            <person name="Ye J."/>
            <person name="Yeh R.F."/>
            <person name="Zaveri J.S."/>
            <person name="Zhan M."/>
            <person name="Zhang G."/>
            <person name="Zhao Q."/>
            <person name="Zheng L."/>
            <person name="Zheng X.H."/>
            <person name="Zhong F.N."/>
            <person name="Zhong W."/>
            <person name="Zhou X."/>
            <person name="Zhu S."/>
            <person name="Zhu X."/>
            <person name="Smith H.O."/>
            <person name="Gibbs R.A."/>
            <person name="Myers E.W."/>
            <person name="Rubin G.M."/>
            <person name="Venter J.C."/>
        </authorList>
    </citation>
    <scope>NUCLEOTIDE SEQUENCE [LARGE SCALE GENOMIC DNA]</scope>
    <source>
        <strain evidence="4">Berkeley</strain>
    </source>
</reference>
<reference evidence="2 4" key="4">
    <citation type="journal article" date="2002" name="Genome Biol.">
        <title>The transposable elements of the Drosophila melanogaster euchromatin: a genomics perspective.</title>
        <authorList>
            <person name="Kaminker J.S."/>
            <person name="Bergman C.M."/>
            <person name="Kronmiller B."/>
            <person name="Carlson J."/>
            <person name="Svirskas R."/>
            <person name="Patel S."/>
            <person name="Frise E."/>
            <person name="Wheeler D.A."/>
            <person name="Lewis S.E."/>
            <person name="Rubin G.M."/>
            <person name="Ashburner M."/>
            <person name="Celniker S.E."/>
        </authorList>
    </citation>
    <scope>NUCLEOTIDE SEQUENCE [LARGE SCALE GENOMIC DNA]</scope>
    <source>
        <strain evidence="4">Berkeley</strain>
    </source>
</reference>